<dbReference type="Proteomes" id="UP000028864">
    <property type="component" value="Unassembled WGS sequence"/>
</dbReference>
<reference evidence="9" key="2">
    <citation type="submission" date="2015-09" db="EMBL/GenBank/DDBJ databases">
        <title>Draft genome sequence of Mycobacterium neoaurum DSM 44074.</title>
        <authorList>
            <person name="Croce O."/>
            <person name="Robert C."/>
            <person name="Raoult D."/>
            <person name="Drancourt M."/>
        </authorList>
    </citation>
    <scope>NUCLEOTIDE SEQUENCE</scope>
    <source>
        <strain evidence="9">DSM 44074</strain>
    </source>
</reference>
<keyword evidence="3" id="KW-1003">Cell membrane</keyword>
<dbReference type="GO" id="GO:0005886">
    <property type="term" value="C:plasma membrane"/>
    <property type="evidence" value="ECO:0007669"/>
    <property type="project" value="UniProtKB-SubCell"/>
</dbReference>
<feature type="domain" description="EccD-like transmembrane" evidence="8">
    <location>
        <begin position="300"/>
        <end position="445"/>
    </location>
</feature>
<evidence type="ECO:0000313" key="9">
    <source>
        <dbReference type="EMBL" id="CDQ46780.1"/>
    </source>
</evidence>
<feature type="transmembrane region" description="Helical" evidence="7">
    <location>
        <begin position="307"/>
        <end position="330"/>
    </location>
</feature>
<organism evidence="9 10">
    <name type="scientific">Mycolicibacterium neoaurum</name>
    <name type="common">Mycobacterium neoaurum</name>
    <dbReference type="NCBI Taxonomy" id="1795"/>
    <lineage>
        <taxon>Bacteria</taxon>
        <taxon>Bacillati</taxon>
        <taxon>Actinomycetota</taxon>
        <taxon>Actinomycetes</taxon>
        <taxon>Mycobacteriales</taxon>
        <taxon>Mycobacteriaceae</taxon>
        <taxon>Mycolicibacterium</taxon>
    </lineage>
</organism>
<comment type="similarity">
    <text evidence="2">Belongs to the EccD/Snm4 family.</text>
</comment>
<protein>
    <submittedName>
        <fullName evidence="9">Type VII secretion integral membrane protein EccD</fullName>
    </submittedName>
</protein>
<comment type="subcellular location">
    <subcellularLocation>
        <location evidence="1">Cell membrane</location>
        <topology evidence="1">Multi-pass membrane protein</topology>
    </subcellularLocation>
</comment>
<feature type="transmembrane region" description="Helical" evidence="7">
    <location>
        <begin position="209"/>
        <end position="229"/>
    </location>
</feature>
<gene>
    <name evidence="9" type="ORF">BN1047_04694</name>
</gene>
<feature type="transmembrane region" description="Helical" evidence="7">
    <location>
        <begin position="236"/>
        <end position="259"/>
    </location>
</feature>
<evidence type="ECO:0000256" key="3">
    <source>
        <dbReference type="ARBA" id="ARBA00022475"/>
    </source>
</evidence>
<evidence type="ECO:0000313" key="10">
    <source>
        <dbReference type="Proteomes" id="UP000028864"/>
    </source>
</evidence>
<dbReference type="AlphaFoldDB" id="A0AAV2WRY9"/>
<keyword evidence="6 7" id="KW-0472">Membrane</keyword>
<evidence type="ECO:0000259" key="8">
    <source>
        <dbReference type="Pfam" id="PF19053"/>
    </source>
</evidence>
<feature type="transmembrane region" description="Helical" evidence="7">
    <location>
        <begin position="365"/>
        <end position="385"/>
    </location>
</feature>
<keyword evidence="4 7" id="KW-0812">Transmembrane</keyword>
<accession>A0AAV2WRY9</accession>
<feature type="transmembrane region" description="Helical" evidence="7">
    <location>
        <begin position="336"/>
        <end position="353"/>
    </location>
</feature>
<dbReference type="Pfam" id="PF08817">
    <property type="entry name" value="YukD"/>
    <property type="match status" value="1"/>
</dbReference>
<feature type="transmembrane region" description="Helical" evidence="7">
    <location>
        <begin position="137"/>
        <end position="156"/>
    </location>
</feature>
<evidence type="ECO:0000256" key="1">
    <source>
        <dbReference type="ARBA" id="ARBA00004651"/>
    </source>
</evidence>
<dbReference type="NCBIfam" id="TIGR03920">
    <property type="entry name" value="T7SS_EccD"/>
    <property type="match status" value="1"/>
</dbReference>
<reference evidence="9" key="1">
    <citation type="submission" date="2014-05" db="EMBL/GenBank/DDBJ databases">
        <authorList>
            <person name="Urmite Genomes"/>
        </authorList>
    </citation>
    <scope>NUCLEOTIDE SEQUENCE</scope>
    <source>
        <strain evidence="9">DSM 44074</strain>
    </source>
</reference>
<evidence type="ECO:0000256" key="2">
    <source>
        <dbReference type="ARBA" id="ARBA00006162"/>
    </source>
</evidence>
<evidence type="ECO:0000256" key="5">
    <source>
        <dbReference type="ARBA" id="ARBA00022989"/>
    </source>
</evidence>
<dbReference type="InterPro" id="IPR024962">
    <property type="entry name" value="YukD-like"/>
</dbReference>
<dbReference type="Gene3D" id="3.10.20.90">
    <property type="entry name" value="Phosphatidylinositol 3-kinase Catalytic Subunit, Chain A, domain 1"/>
    <property type="match status" value="1"/>
</dbReference>
<evidence type="ECO:0000256" key="4">
    <source>
        <dbReference type="ARBA" id="ARBA00022692"/>
    </source>
</evidence>
<evidence type="ECO:0000256" key="7">
    <source>
        <dbReference type="SAM" id="Phobius"/>
    </source>
</evidence>
<name>A0AAV2WRY9_MYCNE</name>
<sequence length="449" mass="45035">MSGSTGILVRGDGLRSDYGGNRGAVMDDPLCRVTIQCAHTSRAVDLSIPRHAGLGLLIPDIVALVVGTDPPQTAWRLDRITGDRCDESRSLHDNGVHDGDVIVLAPAQSAAPGPVPGEACVTLSAAGLDPPPPTGSAVGWTVAGIAAAAVLVLSGVNGASQPATAILAAVVAVGALRIGMRTGHVWTMLLCIVFAGAAAFLATPGRPGAGHLLLTSAVCASVSVMLLRVSEHGTRLFTAIAAGATAIAAVTATALALPMDLTTHGATLAVVALGGLAVSGRLALLIDGIRPGRPLSGLHADRARDRLAGLVSGFAATATVAAISVAASAALEQHTWPATAVLVAVIAVVLSLRMRSYADPRCRHAVGWSGLICATAGFVLLAISVPVHAGWSAVTAFGAAAWYRGRGAPGNPLLARVGDVVESLASAAVIPLACWAGGVFDLVRSTSLP</sequence>
<dbReference type="InterPro" id="IPR044049">
    <property type="entry name" value="EccD_transm"/>
</dbReference>
<proteinExistence type="inferred from homology"/>
<dbReference type="EMBL" id="LK021342">
    <property type="protein sequence ID" value="CDQ46780.1"/>
    <property type="molecule type" value="Genomic_DNA"/>
</dbReference>
<feature type="transmembrane region" description="Helical" evidence="7">
    <location>
        <begin position="265"/>
        <end position="286"/>
    </location>
</feature>
<dbReference type="InterPro" id="IPR006707">
    <property type="entry name" value="T7SS_EccD"/>
</dbReference>
<dbReference type="Pfam" id="PF19053">
    <property type="entry name" value="EccD"/>
    <property type="match status" value="1"/>
</dbReference>
<keyword evidence="5 7" id="KW-1133">Transmembrane helix</keyword>
<evidence type="ECO:0000256" key="6">
    <source>
        <dbReference type="ARBA" id="ARBA00023136"/>
    </source>
</evidence>
<feature type="transmembrane region" description="Helical" evidence="7">
    <location>
        <begin position="185"/>
        <end position="203"/>
    </location>
</feature>